<accession>A0ABV3FE56</accession>
<dbReference type="Proteomes" id="UP001551658">
    <property type="component" value="Unassembled WGS sequence"/>
</dbReference>
<feature type="region of interest" description="Disordered" evidence="1">
    <location>
        <begin position="277"/>
        <end position="299"/>
    </location>
</feature>
<dbReference type="Gene3D" id="3.30.450.180">
    <property type="match status" value="1"/>
</dbReference>
<dbReference type="InterPro" id="IPR010982">
    <property type="entry name" value="Lambda_DNA-bd_dom_sf"/>
</dbReference>
<dbReference type="RefSeq" id="WP_357983153.1">
    <property type="nucleotide sequence ID" value="NZ_JBFAIH010000017.1"/>
</dbReference>
<dbReference type="CDD" id="cd00093">
    <property type="entry name" value="HTH_XRE"/>
    <property type="match status" value="1"/>
</dbReference>
<evidence type="ECO:0000256" key="1">
    <source>
        <dbReference type="SAM" id="MobiDB-lite"/>
    </source>
</evidence>
<proteinExistence type="predicted"/>
<dbReference type="SMART" id="SM00530">
    <property type="entry name" value="HTH_XRE"/>
    <property type="match status" value="1"/>
</dbReference>
<protein>
    <submittedName>
        <fullName evidence="3">Helix-turn-helix transcriptional regulator</fullName>
    </submittedName>
</protein>
<evidence type="ECO:0000313" key="4">
    <source>
        <dbReference type="Proteomes" id="UP001551658"/>
    </source>
</evidence>
<organism evidence="3 4">
    <name type="scientific">Nocardia fusca</name>
    <dbReference type="NCBI Taxonomy" id="941183"/>
    <lineage>
        <taxon>Bacteria</taxon>
        <taxon>Bacillati</taxon>
        <taxon>Actinomycetota</taxon>
        <taxon>Actinomycetes</taxon>
        <taxon>Mycobacteriales</taxon>
        <taxon>Nocardiaceae</taxon>
        <taxon>Nocardia</taxon>
    </lineage>
</organism>
<dbReference type="EMBL" id="JBFAIH010000017">
    <property type="protein sequence ID" value="MEV0365957.1"/>
    <property type="molecule type" value="Genomic_DNA"/>
</dbReference>
<dbReference type="SUPFAM" id="SSF47413">
    <property type="entry name" value="lambda repressor-like DNA-binding domains"/>
    <property type="match status" value="1"/>
</dbReference>
<feature type="domain" description="HTH cro/C1-type" evidence="2">
    <location>
        <begin position="36"/>
        <end position="83"/>
    </location>
</feature>
<keyword evidence="4" id="KW-1185">Reference proteome</keyword>
<comment type="caution">
    <text evidence="3">The sequence shown here is derived from an EMBL/GenBank/DDBJ whole genome shotgun (WGS) entry which is preliminary data.</text>
</comment>
<dbReference type="InterPro" id="IPR041413">
    <property type="entry name" value="MLTR_LBD"/>
</dbReference>
<dbReference type="Pfam" id="PF17765">
    <property type="entry name" value="MLTR_LBD"/>
    <property type="match status" value="1"/>
</dbReference>
<sequence length="299" mass="32423">MAVSGHLGEFLRARRSALRPEDAGVIAGLQRRRVSGLRREELAQLAGVSASYYTRLEQGHAVNASPAVLDALAGALRLDDHERAYLHTLAARRPRRLERPPAERVSALTRELLRSLGEVPAVLLGRRTDVLAWNGPGHALLAGHVDYAAPDRAADRPNLTRMLFLDPHTRALYADRERKARAVVGNLRSVAGRYPEDARLAALVGELSMASPEFAALWSDHRIKPCEADTYLLRHPLVGELTVGQQTLVVARTPDQSLVLMTTAAGSASENALRLLRHTSSAEPGRAAAPGDGVPGDRR</sequence>
<evidence type="ECO:0000313" key="3">
    <source>
        <dbReference type="EMBL" id="MEV0365957.1"/>
    </source>
</evidence>
<dbReference type="InterPro" id="IPR001387">
    <property type="entry name" value="Cro/C1-type_HTH"/>
</dbReference>
<gene>
    <name evidence="3" type="ORF">AB0H72_24970</name>
</gene>
<dbReference type="PROSITE" id="PS50943">
    <property type="entry name" value="HTH_CROC1"/>
    <property type="match status" value="1"/>
</dbReference>
<dbReference type="PANTHER" id="PTHR35010:SF2">
    <property type="entry name" value="BLL4672 PROTEIN"/>
    <property type="match status" value="1"/>
</dbReference>
<dbReference type="Pfam" id="PF13560">
    <property type="entry name" value="HTH_31"/>
    <property type="match status" value="1"/>
</dbReference>
<name>A0ABV3FE56_9NOCA</name>
<reference evidence="3 4" key="1">
    <citation type="submission" date="2024-06" db="EMBL/GenBank/DDBJ databases">
        <title>The Natural Products Discovery Center: Release of the First 8490 Sequenced Strains for Exploring Actinobacteria Biosynthetic Diversity.</title>
        <authorList>
            <person name="Kalkreuter E."/>
            <person name="Kautsar S.A."/>
            <person name="Yang D."/>
            <person name="Bader C.D."/>
            <person name="Teijaro C.N."/>
            <person name="Fluegel L."/>
            <person name="Davis C.M."/>
            <person name="Simpson J.R."/>
            <person name="Lauterbach L."/>
            <person name="Steele A.D."/>
            <person name="Gui C."/>
            <person name="Meng S."/>
            <person name="Li G."/>
            <person name="Viehrig K."/>
            <person name="Ye F."/>
            <person name="Su P."/>
            <person name="Kiefer A.F."/>
            <person name="Nichols A."/>
            <person name="Cepeda A.J."/>
            <person name="Yan W."/>
            <person name="Fan B."/>
            <person name="Jiang Y."/>
            <person name="Adhikari A."/>
            <person name="Zheng C.-J."/>
            <person name="Schuster L."/>
            <person name="Cowan T.M."/>
            <person name="Smanski M.J."/>
            <person name="Chevrette M.G."/>
            <person name="De Carvalho L.P.S."/>
            <person name="Shen B."/>
        </authorList>
    </citation>
    <scope>NUCLEOTIDE SEQUENCE [LARGE SCALE GENOMIC DNA]</scope>
    <source>
        <strain evidence="3 4">NPDC050671</strain>
    </source>
</reference>
<dbReference type="PANTHER" id="PTHR35010">
    <property type="entry name" value="BLL4672 PROTEIN-RELATED"/>
    <property type="match status" value="1"/>
</dbReference>
<evidence type="ECO:0000259" key="2">
    <source>
        <dbReference type="PROSITE" id="PS50943"/>
    </source>
</evidence>